<accession>A0A1X0S3Z0</accession>
<dbReference type="EMBL" id="KV921319">
    <property type="protein sequence ID" value="ORE18995.1"/>
    <property type="molecule type" value="Genomic_DNA"/>
</dbReference>
<protein>
    <submittedName>
        <fullName evidence="1">Uncharacterized protein</fullName>
    </submittedName>
</protein>
<sequence length="100" mass="11325">MPTVRWKNRVIITKDPFKYCNAHLIRKFQVTLAFTLKERLLVATLLQLKEHASKAGIKGGLHSGPNFTPDRERAMAAGLFYGQLSGTNLLHRYVRASETD</sequence>
<dbReference type="AlphaFoldDB" id="A0A1X0S3Z0"/>
<evidence type="ECO:0000313" key="2">
    <source>
        <dbReference type="Proteomes" id="UP000242381"/>
    </source>
</evidence>
<name>A0A1X0S3Z0_RHIZD</name>
<reference evidence="1 2" key="1">
    <citation type="journal article" date="2016" name="Proc. Natl. Acad. Sci. U.S.A.">
        <title>Lipid metabolic changes in an early divergent fungus govern the establishment of a mutualistic symbiosis with endobacteria.</title>
        <authorList>
            <person name="Lastovetsky O.A."/>
            <person name="Gaspar M.L."/>
            <person name="Mondo S.J."/>
            <person name="LaButti K.M."/>
            <person name="Sandor L."/>
            <person name="Grigoriev I.V."/>
            <person name="Henry S.A."/>
            <person name="Pawlowska T.E."/>
        </authorList>
    </citation>
    <scope>NUCLEOTIDE SEQUENCE [LARGE SCALE GENOMIC DNA]</scope>
    <source>
        <strain evidence="1 2">ATCC 11559</strain>
    </source>
</reference>
<organism evidence="1 2">
    <name type="scientific">Rhizopus microsporus</name>
    <dbReference type="NCBI Taxonomy" id="58291"/>
    <lineage>
        <taxon>Eukaryota</taxon>
        <taxon>Fungi</taxon>
        <taxon>Fungi incertae sedis</taxon>
        <taxon>Mucoromycota</taxon>
        <taxon>Mucoromycotina</taxon>
        <taxon>Mucoromycetes</taxon>
        <taxon>Mucorales</taxon>
        <taxon>Mucorineae</taxon>
        <taxon>Rhizopodaceae</taxon>
        <taxon>Rhizopus</taxon>
    </lineage>
</organism>
<dbReference type="Proteomes" id="UP000242381">
    <property type="component" value="Unassembled WGS sequence"/>
</dbReference>
<gene>
    <name evidence="1" type="ORF">BCV71DRAFT_234491</name>
</gene>
<proteinExistence type="predicted"/>
<evidence type="ECO:0000313" key="1">
    <source>
        <dbReference type="EMBL" id="ORE18995.1"/>
    </source>
</evidence>